<evidence type="ECO:0000313" key="10">
    <source>
        <dbReference type="Proteomes" id="UP000322139"/>
    </source>
</evidence>
<evidence type="ECO:0000256" key="4">
    <source>
        <dbReference type="ARBA" id="ARBA00022692"/>
    </source>
</evidence>
<keyword evidence="2" id="KW-0813">Transport</keyword>
<comment type="caution">
    <text evidence="9">The sequence shown here is derived from an EMBL/GenBank/DDBJ whole genome shotgun (WGS) entry which is preliminary data.</text>
</comment>
<dbReference type="Gene3D" id="1.10.3730.20">
    <property type="match status" value="1"/>
</dbReference>
<dbReference type="RefSeq" id="WP_148976870.1">
    <property type="nucleotide sequence ID" value="NZ_JBNIKU010000015.1"/>
</dbReference>
<dbReference type="Pfam" id="PF00893">
    <property type="entry name" value="Multi_Drug_Res"/>
    <property type="match status" value="1"/>
</dbReference>
<feature type="transmembrane region" description="Helical" evidence="8">
    <location>
        <begin position="58"/>
        <end position="78"/>
    </location>
</feature>
<dbReference type="GO" id="GO:0022857">
    <property type="term" value="F:transmembrane transporter activity"/>
    <property type="evidence" value="ECO:0007669"/>
    <property type="project" value="InterPro"/>
</dbReference>
<evidence type="ECO:0000313" key="9">
    <source>
        <dbReference type="EMBL" id="TYS42983.1"/>
    </source>
</evidence>
<evidence type="ECO:0000256" key="5">
    <source>
        <dbReference type="ARBA" id="ARBA00022989"/>
    </source>
</evidence>
<keyword evidence="5 8" id="KW-1133">Transmembrane helix</keyword>
<evidence type="ECO:0000256" key="2">
    <source>
        <dbReference type="ARBA" id="ARBA00022448"/>
    </source>
</evidence>
<evidence type="ECO:0000256" key="3">
    <source>
        <dbReference type="ARBA" id="ARBA00022475"/>
    </source>
</evidence>
<evidence type="ECO:0000256" key="7">
    <source>
        <dbReference type="RuleBase" id="RU003942"/>
    </source>
</evidence>
<dbReference type="AlphaFoldDB" id="A0A5D4QV21"/>
<proteinExistence type="inferred from homology"/>
<organism evidence="9 10">
    <name type="scientific">Bacillus infantis</name>
    <dbReference type="NCBI Taxonomy" id="324767"/>
    <lineage>
        <taxon>Bacteria</taxon>
        <taxon>Bacillati</taxon>
        <taxon>Bacillota</taxon>
        <taxon>Bacilli</taxon>
        <taxon>Bacillales</taxon>
        <taxon>Bacillaceae</taxon>
        <taxon>Bacillus</taxon>
    </lineage>
</organism>
<dbReference type="InterPro" id="IPR000390">
    <property type="entry name" value="Small_drug/metabolite_transptr"/>
</dbReference>
<evidence type="ECO:0000256" key="6">
    <source>
        <dbReference type="ARBA" id="ARBA00023136"/>
    </source>
</evidence>
<feature type="transmembrane region" description="Helical" evidence="8">
    <location>
        <begin position="84"/>
        <end position="102"/>
    </location>
</feature>
<dbReference type="PANTHER" id="PTHR30561">
    <property type="entry name" value="SMR FAMILY PROTON-DEPENDENT DRUG EFFLUX TRANSPORTER SUGE"/>
    <property type="match status" value="1"/>
</dbReference>
<feature type="transmembrane region" description="Helical" evidence="8">
    <location>
        <begin position="29"/>
        <end position="46"/>
    </location>
</feature>
<evidence type="ECO:0000256" key="1">
    <source>
        <dbReference type="ARBA" id="ARBA00004651"/>
    </source>
</evidence>
<comment type="similarity">
    <text evidence="7">Belongs to the drug/metabolite transporter (DMT) superfamily. Small multidrug resistance (SMR) (TC 2.A.7.1) family.</text>
</comment>
<gene>
    <name evidence="9" type="ORF">FZD51_22660</name>
</gene>
<dbReference type="InterPro" id="IPR037185">
    <property type="entry name" value="EmrE-like"/>
</dbReference>
<accession>A0A5D4QV21</accession>
<keyword evidence="3" id="KW-1003">Cell membrane</keyword>
<comment type="subcellular location">
    <subcellularLocation>
        <location evidence="1 7">Cell membrane</location>
        <topology evidence="1 7">Multi-pass membrane protein</topology>
    </subcellularLocation>
</comment>
<dbReference type="SUPFAM" id="SSF103481">
    <property type="entry name" value="Multidrug resistance efflux transporter EmrE"/>
    <property type="match status" value="1"/>
</dbReference>
<protein>
    <submittedName>
        <fullName evidence="9">Multidrug efflux SMR transporter</fullName>
    </submittedName>
</protein>
<dbReference type="FunFam" id="1.10.3730.20:FF:000001">
    <property type="entry name" value="Quaternary ammonium compound resistance transporter SugE"/>
    <property type="match status" value="1"/>
</dbReference>
<sequence>MPWIYLFAAGICEIGWAFGLKYSEGFTKPLPAAITIILIIISFMLFSNAMKTIPIGTAYAVFTGIGAAGTVIVSMMFLGEPGGALKLLFLALLLGGIIGLKMTSKDEDAEKGAE</sequence>
<keyword evidence="4 7" id="KW-0812">Transmembrane</keyword>
<dbReference type="Proteomes" id="UP000322139">
    <property type="component" value="Unassembled WGS sequence"/>
</dbReference>
<dbReference type="PANTHER" id="PTHR30561:SF0">
    <property type="entry name" value="GUANIDINIUM EXPORTER"/>
    <property type="match status" value="1"/>
</dbReference>
<evidence type="ECO:0000256" key="8">
    <source>
        <dbReference type="SAM" id="Phobius"/>
    </source>
</evidence>
<name>A0A5D4QV21_9BACI</name>
<dbReference type="InterPro" id="IPR045324">
    <property type="entry name" value="Small_multidrug_res"/>
</dbReference>
<keyword evidence="6 8" id="KW-0472">Membrane</keyword>
<reference evidence="9 10" key="1">
    <citation type="submission" date="2019-08" db="EMBL/GenBank/DDBJ databases">
        <title>Bacillus genomes from the desert of Cuatro Cienegas, Coahuila.</title>
        <authorList>
            <person name="Olmedo-Alvarez G."/>
        </authorList>
    </citation>
    <scope>NUCLEOTIDE SEQUENCE [LARGE SCALE GENOMIC DNA]</scope>
    <source>
        <strain evidence="9 10">CH446_14T</strain>
    </source>
</reference>
<dbReference type="GO" id="GO:0005886">
    <property type="term" value="C:plasma membrane"/>
    <property type="evidence" value="ECO:0007669"/>
    <property type="project" value="UniProtKB-SubCell"/>
</dbReference>
<dbReference type="EMBL" id="VTER01000015">
    <property type="protein sequence ID" value="TYS42983.1"/>
    <property type="molecule type" value="Genomic_DNA"/>
</dbReference>